<accession>A0A847RZ41</accession>
<proteinExistence type="predicted"/>
<feature type="domain" description="HTH hxlR-type" evidence="4">
    <location>
        <begin position="21"/>
        <end position="119"/>
    </location>
</feature>
<dbReference type="SUPFAM" id="SSF46785">
    <property type="entry name" value="Winged helix' DNA-binding domain"/>
    <property type="match status" value="1"/>
</dbReference>
<evidence type="ECO:0000256" key="1">
    <source>
        <dbReference type="ARBA" id="ARBA00023015"/>
    </source>
</evidence>
<dbReference type="GO" id="GO:0003677">
    <property type="term" value="F:DNA binding"/>
    <property type="evidence" value="ECO:0007669"/>
    <property type="project" value="UniProtKB-KW"/>
</dbReference>
<sequence length="131" mass="14861">MTAIKESSTIQANKQLAYQQCPVTYVMEKIGGYWKPIILFHLLSGPKRYGELKRAVPGITEKVLIQQLKQLEADELINRKAEPVIPPHVTYSLTKSGKGMRDVLWAMANWAANDSKESGKIFRKNMKDFPV</sequence>
<keyword evidence="3" id="KW-0804">Transcription</keyword>
<dbReference type="InterPro" id="IPR036390">
    <property type="entry name" value="WH_DNA-bd_sf"/>
</dbReference>
<evidence type="ECO:0000313" key="6">
    <source>
        <dbReference type="Proteomes" id="UP000570474"/>
    </source>
</evidence>
<organism evidence="5 6">
    <name type="scientific">Chitinophaga varians</name>
    <dbReference type="NCBI Taxonomy" id="2202339"/>
    <lineage>
        <taxon>Bacteria</taxon>
        <taxon>Pseudomonadati</taxon>
        <taxon>Bacteroidota</taxon>
        <taxon>Chitinophagia</taxon>
        <taxon>Chitinophagales</taxon>
        <taxon>Chitinophagaceae</taxon>
        <taxon>Chitinophaga</taxon>
    </lineage>
</organism>
<dbReference type="PANTHER" id="PTHR33204">
    <property type="entry name" value="TRANSCRIPTIONAL REGULATOR, MARR FAMILY"/>
    <property type="match status" value="1"/>
</dbReference>
<dbReference type="EMBL" id="JABAIA010000002">
    <property type="protein sequence ID" value="NLR65917.1"/>
    <property type="molecule type" value="Genomic_DNA"/>
</dbReference>
<protein>
    <submittedName>
        <fullName evidence="5">Helix-turn-helix transcriptional regulator</fullName>
    </submittedName>
</protein>
<dbReference type="InterPro" id="IPR036388">
    <property type="entry name" value="WH-like_DNA-bd_sf"/>
</dbReference>
<dbReference type="Proteomes" id="UP000570474">
    <property type="component" value="Unassembled WGS sequence"/>
</dbReference>
<dbReference type="RefSeq" id="WP_168871881.1">
    <property type="nucleotide sequence ID" value="NZ_JABAIA010000002.1"/>
</dbReference>
<evidence type="ECO:0000259" key="4">
    <source>
        <dbReference type="PROSITE" id="PS51118"/>
    </source>
</evidence>
<dbReference type="InterPro" id="IPR011991">
    <property type="entry name" value="ArsR-like_HTH"/>
</dbReference>
<dbReference type="Pfam" id="PF01638">
    <property type="entry name" value="HxlR"/>
    <property type="match status" value="1"/>
</dbReference>
<dbReference type="PROSITE" id="PS51118">
    <property type="entry name" value="HTH_HXLR"/>
    <property type="match status" value="1"/>
</dbReference>
<comment type="caution">
    <text evidence="5">The sequence shown here is derived from an EMBL/GenBank/DDBJ whole genome shotgun (WGS) entry which is preliminary data.</text>
</comment>
<evidence type="ECO:0000313" key="5">
    <source>
        <dbReference type="EMBL" id="NLR65917.1"/>
    </source>
</evidence>
<dbReference type="InterPro" id="IPR002577">
    <property type="entry name" value="HTH_HxlR"/>
</dbReference>
<evidence type="ECO:0000256" key="3">
    <source>
        <dbReference type="ARBA" id="ARBA00023163"/>
    </source>
</evidence>
<dbReference type="GO" id="GO:0006355">
    <property type="term" value="P:regulation of DNA-templated transcription"/>
    <property type="evidence" value="ECO:0007669"/>
    <property type="project" value="UniProtKB-ARBA"/>
</dbReference>
<gene>
    <name evidence="5" type="ORF">HGH92_16550</name>
</gene>
<evidence type="ECO:0000256" key="2">
    <source>
        <dbReference type="ARBA" id="ARBA00023125"/>
    </source>
</evidence>
<dbReference type="AlphaFoldDB" id="A0A847RZ41"/>
<dbReference type="CDD" id="cd00090">
    <property type="entry name" value="HTH_ARSR"/>
    <property type="match status" value="1"/>
</dbReference>
<keyword evidence="1" id="KW-0805">Transcription regulation</keyword>
<keyword evidence="6" id="KW-1185">Reference proteome</keyword>
<name>A0A847RZ41_9BACT</name>
<keyword evidence="2" id="KW-0238">DNA-binding</keyword>
<dbReference type="Gene3D" id="1.10.10.10">
    <property type="entry name" value="Winged helix-like DNA-binding domain superfamily/Winged helix DNA-binding domain"/>
    <property type="match status" value="1"/>
</dbReference>
<reference evidence="5 6" key="1">
    <citation type="submission" date="2020-04" db="EMBL/GenBank/DDBJ databases">
        <authorList>
            <person name="Yin C."/>
        </authorList>
    </citation>
    <scope>NUCLEOTIDE SEQUENCE [LARGE SCALE GENOMIC DNA]</scope>
    <source>
        <strain evidence="5 6">Ae27</strain>
    </source>
</reference>